<protein>
    <submittedName>
        <fullName evidence="7">SCO1/SenC</fullName>
    </submittedName>
</protein>
<gene>
    <name evidence="7" type="ORF">LEP1GSC179_1600</name>
</gene>
<sequence>MFFWEKVLKERILFIFVLTLGVGLGFFGWKEWRSRFSEIQDSVFMEEWSKATLKNTQNLEIPLNKIPGKFKLVYFGFSHCPDMCPRALLDMSAAIRELGDKGKNLTPIFISVDPERDSPELLAKYVKRFPNERLIALTGEKPKLDSLQNAFGVVSKKTSFPGGYTVDHTVLLYVLNEDNRIVVTFPGGTDGKTIAKEIQKFL</sequence>
<evidence type="ECO:0000256" key="2">
    <source>
        <dbReference type="ARBA" id="ARBA00023008"/>
    </source>
</evidence>
<dbReference type="CDD" id="cd02968">
    <property type="entry name" value="SCO"/>
    <property type="match status" value="1"/>
</dbReference>
<feature type="binding site" evidence="3">
    <location>
        <position position="84"/>
    </location>
    <ligand>
        <name>Cu cation</name>
        <dbReference type="ChEBI" id="CHEBI:23378"/>
    </ligand>
</feature>
<evidence type="ECO:0000256" key="5">
    <source>
        <dbReference type="SAM" id="Phobius"/>
    </source>
</evidence>
<keyword evidence="8" id="KW-1185">Reference proteome</keyword>
<feature type="binding site" evidence="3">
    <location>
        <position position="168"/>
    </location>
    <ligand>
        <name>Cu cation</name>
        <dbReference type="ChEBI" id="CHEBI:23378"/>
    </ligand>
</feature>
<name>A0A0E2BHS4_9LEPT</name>
<keyword evidence="2 3" id="KW-0186">Copper</keyword>
<evidence type="ECO:0000256" key="3">
    <source>
        <dbReference type="PIRSR" id="PIRSR603782-1"/>
    </source>
</evidence>
<keyword evidence="5" id="KW-0812">Transmembrane</keyword>
<evidence type="ECO:0000256" key="4">
    <source>
        <dbReference type="PIRSR" id="PIRSR603782-2"/>
    </source>
</evidence>
<keyword evidence="5" id="KW-1133">Transmembrane helix</keyword>
<comment type="caution">
    <text evidence="7">The sequence shown here is derived from an EMBL/GenBank/DDBJ whole genome shotgun (WGS) entry which is preliminary data.</text>
</comment>
<evidence type="ECO:0000256" key="1">
    <source>
        <dbReference type="ARBA" id="ARBA00010996"/>
    </source>
</evidence>
<keyword evidence="5" id="KW-0472">Membrane</keyword>
<reference evidence="7" key="1">
    <citation type="submission" date="2012-10" db="EMBL/GenBank/DDBJ databases">
        <authorList>
            <person name="Harkins D.M."/>
            <person name="Durkin A.S."/>
            <person name="Brinkac L.M."/>
            <person name="Haft D.H."/>
            <person name="Selengut J.D."/>
            <person name="Sanka R."/>
            <person name="DePew J."/>
            <person name="Purushe J."/>
            <person name="Matthias M.A."/>
            <person name="Vinetz J.M."/>
            <person name="Sutton G.G."/>
            <person name="Nierman W.C."/>
            <person name="Fouts D.E."/>
        </authorList>
    </citation>
    <scope>NUCLEOTIDE SEQUENCE [LARGE SCALE GENOMIC DNA]</scope>
    <source>
        <strain evidence="7">MOR084</strain>
    </source>
</reference>
<accession>A0A0E2BHS4</accession>
<dbReference type="SUPFAM" id="SSF52833">
    <property type="entry name" value="Thioredoxin-like"/>
    <property type="match status" value="1"/>
</dbReference>
<keyword evidence="4" id="KW-1015">Disulfide bond</keyword>
<dbReference type="InterPro" id="IPR003782">
    <property type="entry name" value="SCO1/SenC"/>
</dbReference>
<dbReference type="InterPro" id="IPR036249">
    <property type="entry name" value="Thioredoxin-like_sf"/>
</dbReference>
<keyword evidence="3" id="KW-0479">Metal-binding</keyword>
<dbReference type="Proteomes" id="UP000006329">
    <property type="component" value="Unassembled WGS sequence"/>
</dbReference>
<dbReference type="GO" id="GO:0046872">
    <property type="term" value="F:metal ion binding"/>
    <property type="evidence" value="ECO:0007669"/>
    <property type="project" value="UniProtKB-KW"/>
</dbReference>
<dbReference type="InterPro" id="IPR013766">
    <property type="entry name" value="Thioredoxin_domain"/>
</dbReference>
<dbReference type="PROSITE" id="PS51352">
    <property type="entry name" value="THIOREDOXIN_2"/>
    <property type="match status" value="1"/>
</dbReference>
<proteinExistence type="inferred from homology"/>
<evidence type="ECO:0000313" key="8">
    <source>
        <dbReference type="Proteomes" id="UP000006329"/>
    </source>
</evidence>
<feature type="transmembrane region" description="Helical" evidence="5">
    <location>
        <begin position="12"/>
        <end position="29"/>
    </location>
</feature>
<feature type="domain" description="Thioredoxin" evidence="6">
    <location>
        <begin position="25"/>
        <end position="202"/>
    </location>
</feature>
<dbReference type="Pfam" id="PF02630">
    <property type="entry name" value="SCO1-SenC"/>
    <property type="match status" value="1"/>
</dbReference>
<dbReference type="RefSeq" id="WP_004484537.1">
    <property type="nucleotide sequence ID" value="NZ_AHON02000027.1"/>
</dbReference>
<dbReference type="Gene3D" id="3.40.30.10">
    <property type="entry name" value="Glutaredoxin"/>
    <property type="match status" value="1"/>
</dbReference>
<evidence type="ECO:0000313" key="7">
    <source>
        <dbReference type="EMBL" id="EKO34883.1"/>
    </source>
</evidence>
<dbReference type="EMBL" id="AHON02000027">
    <property type="protein sequence ID" value="EKO34883.1"/>
    <property type="molecule type" value="Genomic_DNA"/>
</dbReference>
<evidence type="ECO:0000259" key="6">
    <source>
        <dbReference type="PROSITE" id="PS51352"/>
    </source>
</evidence>
<feature type="disulfide bond" description="Redox-active" evidence="4">
    <location>
        <begin position="80"/>
        <end position="84"/>
    </location>
</feature>
<dbReference type="PANTHER" id="PTHR12151">
    <property type="entry name" value="ELECTRON TRANSPORT PROTIN SCO1/SENC FAMILY MEMBER"/>
    <property type="match status" value="1"/>
</dbReference>
<comment type="similarity">
    <text evidence="1">Belongs to the SCO1/2 family.</text>
</comment>
<dbReference type="PANTHER" id="PTHR12151:SF25">
    <property type="entry name" value="LINALOOL DEHYDRATASE_ISOMERASE DOMAIN-CONTAINING PROTEIN"/>
    <property type="match status" value="1"/>
</dbReference>
<feature type="binding site" evidence="3">
    <location>
        <position position="80"/>
    </location>
    <ligand>
        <name>Cu cation</name>
        <dbReference type="ChEBI" id="CHEBI:23378"/>
    </ligand>
</feature>
<dbReference type="AlphaFoldDB" id="A0A0E2BHS4"/>
<organism evidence="7 8">
    <name type="scientific">Leptospira santarosai str. MOR084</name>
    <dbReference type="NCBI Taxonomy" id="1049984"/>
    <lineage>
        <taxon>Bacteria</taxon>
        <taxon>Pseudomonadati</taxon>
        <taxon>Spirochaetota</taxon>
        <taxon>Spirochaetia</taxon>
        <taxon>Leptospirales</taxon>
        <taxon>Leptospiraceae</taxon>
        <taxon>Leptospira</taxon>
    </lineage>
</organism>